<proteinExistence type="predicted"/>
<dbReference type="EMBL" id="LNTY01000006">
    <property type="protein sequence ID" value="KXF83373.1"/>
    <property type="molecule type" value="Genomic_DNA"/>
</dbReference>
<gene>
    <name evidence="1" type="ORF">ATN88_06865</name>
</gene>
<comment type="caution">
    <text evidence="1">The sequence shown here is derived from an EMBL/GenBank/DDBJ whole genome shotgun (WGS) entry which is preliminary data.</text>
</comment>
<accession>A0A135ID33</accession>
<organism evidence="1 2">
    <name type="scientific">Enterovibrio coralii</name>
    <dbReference type="NCBI Taxonomy" id="294935"/>
    <lineage>
        <taxon>Bacteria</taxon>
        <taxon>Pseudomonadati</taxon>
        <taxon>Pseudomonadota</taxon>
        <taxon>Gammaproteobacteria</taxon>
        <taxon>Vibrionales</taxon>
        <taxon>Vibrionaceae</taxon>
        <taxon>Enterovibrio</taxon>
    </lineage>
</organism>
<reference evidence="1 2" key="1">
    <citation type="submission" date="2015-11" db="EMBL/GenBank/DDBJ databases">
        <title>Genomic Taxonomy of the Vibrionaceae.</title>
        <authorList>
            <person name="Gomez-Gil B."/>
            <person name="Enciso-Ibarra J."/>
        </authorList>
    </citation>
    <scope>NUCLEOTIDE SEQUENCE [LARGE SCALE GENOMIC DNA]</scope>
    <source>
        <strain evidence="1 2">CAIM 912</strain>
    </source>
</reference>
<evidence type="ECO:0000313" key="2">
    <source>
        <dbReference type="Proteomes" id="UP000070529"/>
    </source>
</evidence>
<dbReference type="OrthoDB" id="1102561at2"/>
<protein>
    <submittedName>
        <fullName evidence="1">Uncharacterized protein</fullName>
    </submittedName>
</protein>
<keyword evidence="2" id="KW-1185">Reference proteome</keyword>
<evidence type="ECO:0000313" key="1">
    <source>
        <dbReference type="EMBL" id="KXF83373.1"/>
    </source>
</evidence>
<dbReference type="RefSeq" id="WP_067411662.1">
    <property type="nucleotide sequence ID" value="NZ_LNTY01000006.1"/>
</dbReference>
<dbReference type="Proteomes" id="UP000070529">
    <property type="component" value="Unassembled WGS sequence"/>
</dbReference>
<sequence>MPDIVVRENVELPSLPSTVLPALTELTTSLGIPRNVLASDEEIEYAWRDLPRELREIPADLRGELVARMCVAVSSGLFDGAMNYIWNAAILHLRQKIRNFGLAVVAQIRQGGFEEKNLLELQDSRLLELCLKLNIIDEDGYFFLDQCRDVRNNFSAAHPTMGTVNDREFTTFLNRCVRYALADSSSPRGVEISSFISAVKGARFNEHQCQVWTQRLNDTHDAQRQLLVSMAHGIYCDAATSEPARLNALDICLGLKDTLTNSIKSELINSHTEYVAKGQEDKHTASLQFFEKLGYLGLLNESEQHAVFSKATTRLWHVHNGTNNFYNEPPFAERLLELTQQGAIPETMQEVLVHVVACCAVGNGYGVSNAAVPYYNRIIEAFSPREIATLVRLAMNRNSDLGRRLSYSPAARSRLKQALELFDPSSIPSGVKTDYDTLTR</sequence>
<name>A0A135ID33_9GAMM</name>
<dbReference type="AlphaFoldDB" id="A0A135ID33"/>